<dbReference type="Proteomes" id="UP001362999">
    <property type="component" value="Unassembled WGS sequence"/>
</dbReference>
<feature type="region of interest" description="Disordered" evidence="1">
    <location>
        <begin position="283"/>
        <end position="302"/>
    </location>
</feature>
<comment type="caution">
    <text evidence="2">The sequence shown here is derived from an EMBL/GenBank/DDBJ whole genome shotgun (WGS) entry which is preliminary data.</text>
</comment>
<evidence type="ECO:0000256" key="1">
    <source>
        <dbReference type="SAM" id="MobiDB-lite"/>
    </source>
</evidence>
<gene>
    <name evidence="2" type="ORF">R3P38DRAFT_2843059</name>
</gene>
<reference evidence="2 3" key="1">
    <citation type="journal article" date="2024" name="J Genomics">
        <title>Draft genome sequencing and assembly of Favolaschia claudopus CIRM-BRFM 2984 isolated from oak limbs.</title>
        <authorList>
            <person name="Navarro D."/>
            <person name="Drula E."/>
            <person name="Chaduli D."/>
            <person name="Cazenave R."/>
            <person name="Ahrendt S."/>
            <person name="Wang J."/>
            <person name="Lipzen A."/>
            <person name="Daum C."/>
            <person name="Barry K."/>
            <person name="Grigoriev I.V."/>
            <person name="Favel A."/>
            <person name="Rosso M.N."/>
            <person name="Martin F."/>
        </authorList>
    </citation>
    <scope>NUCLEOTIDE SEQUENCE [LARGE SCALE GENOMIC DNA]</scope>
    <source>
        <strain evidence="2 3">CIRM-BRFM 2984</strain>
    </source>
</reference>
<name>A0AAW0E4S7_9AGAR</name>
<keyword evidence="3" id="KW-1185">Reference proteome</keyword>
<accession>A0AAW0E4S7</accession>
<proteinExistence type="predicted"/>
<evidence type="ECO:0000313" key="3">
    <source>
        <dbReference type="Proteomes" id="UP001362999"/>
    </source>
</evidence>
<protein>
    <submittedName>
        <fullName evidence="2">Uncharacterized protein</fullName>
    </submittedName>
</protein>
<feature type="non-terminal residue" evidence="2">
    <location>
        <position position="1"/>
    </location>
</feature>
<evidence type="ECO:0000313" key="2">
    <source>
        <dbReference type="EMBL" id="KAK7057790.1"/>
    </source>
</evidence>
<dbReference type="AlphaFoldDB" id="A0AAW0E4S7"/>
<feature type="non-terminal residue" evidence="2">
    <location>
        <position position="362"/>
    </location>
</feature>
<organism evidence="2 3">
    <name type="scientific">Favolaschia claudopus</name>
    <dbReference type="NCBI Taxonomy" id="2862362"/>
    <lineage>
        <taxon>Eukaryota</taxon>
        <taxon>Fungi</taxon>
        <taxon>Dikarya</taxon>
        <taxon>Basidiomycota</taxon>
        <taxon>Agaricomycotina</taxon>
        <taxon>Agaricomycetes</taxon>
        <taxon>Agaricomycetidae</taxon>
        <taxon>Agaricales</taxon>
        <taxon>Marasmiineae</taxon>
        <taxon>Mycenaceae</taxon>
        <taxon>Favolaschia</taxon>
    </lineage>
</organism>
<dbReference type="EMBL" id="JAWWNJ010000004">
    <property type="protein sequence ID" value="KAK7057790.1"/>
    <property type="molecule type" value="Genomic_DNA"/>
</dbReference>
<sequence length="362" mass="39424">SLAMPSIDWASFRSSLLANKYYLGNPQLLDDVTWASVGWEELVVSAKAAREYASSSDTTLTNETISGLEHIPLTLFAKISSTDCFLASCAYWKGPTAYTPTFADVKLNCRLVAPEGDAGLANDFRVALRNLEQLLENVQTKGYKQVGIFDSEETVKTGIKLRHVLFSPKESNEAEAEPDNDEFPLAKWPAQSEAAQAALNNMAAESTHRVNRIRAYDLNGNLIPPASYASALRGATVRAEISISHWKINKDGGRDVYVADIDTLRVIRAPPVKMASPVRRRAVVPARDSGPSPLNNPTAESDSKQASVAFVAAAVTALKLKAEGEEQKQEAVALEVVDVDSVVEKVERKTRSKTKKRCVCGN</sequence>